<accession>A0A930UW71</accession>
<protein>
    <submittedName>
        <fullName evidence="1">Uncharacterized protein</fullName>
    </submittedName>
</protein>
<proteinExistence type="predicted"/>
<dbReference type="EMBL" id="JADION010000003">
    <property type="protein sequence ID" value="MBF4102224.1"/>
    <property type="molecule type" value="Genomic_DNA"/>
</dbReference>
<gene>
    <name evidence="1" type="ORF">INT80_01690</name>
</gene>
<organism evidence="1">
    <name type="scientific">Gallibacterium anatis</name>
    <dbReference type="NCBI Taxonomy" id="750"/>
    <lineage>
        <taxon>Bacteria</taxon>
        <taxon>Pseudomonadati</taxon>
        <taxon>Pseudomonadota</taxon>
        <taxon>Gammaproteobacteria</taxon>
        <taxon>Pasteurellales</taxon>
        <taxon>Pasteurellaceae</taxon>
        <taxon>Gallibacterium</taxon>
    </lineage>
</organism>
<comment type="caution">
    <text evidence="1">The sequence shown here is derived from an EMBL/GenBank/DDBJ whole genome shotgun (WGS) entry which is preliminary data.</text>
</comment>
<sequence>MLAELPAAIFTATDSLGWVYQFWQAKKKTKSTLQKSKLVPENYQPSPSYSPSLTWSAFYSTMLRCIGNEKLSETDLKTAQSEAITPKSPLTASLKLPAFCTRRR</sequence>
<dbReference type="AlphaFoldDB" id="A0A930UW71"/>
<reference evidence="1" key="1">
    <citation type="submission" date="2020-11" db="EMBL/GenBank/DDBJ databases">
        <title>Gallibacterium anatis 1637, full genome, WGS.</title>
        <authorList>
            <person name="Laishevtcev A.I."/>
            <person name="Yakimova E.A."/>
            <person name="Petkovich D."/>
            <person name="Stepanova T.V."/>
            <person name="Kalendr R.S."/>
            <person name="Rubalsky E.O."/>
            <person name="Zulkarneev E.R."/>
            <person name="Aleshkin A.V."/>
        </authorList>
    </citation>
    <scope>NUCLEOTIDE SEQUENCE</scope>
    <source>
        <strain evidence="1">1637</strain>
    </source>
</reference>
<evidence type="ECO:0000313" key="1">
    <source>
        <dbReference type="EMBL" id="MBF4102224.1"/>
    </source>
</evidence>
<name>A0A930UW71_9PAST</name>